<dbReference type="GO" id="GO:0032511">
    <property type="term" value="P:late endosome to vacuole transport via multivesicular body sorting pathway"/>
    <property type="evidence" value="ECO:0007669"/>
    <property type="project" value="TreeGrafter"/>
</dbReference>
<dbReference type="OrthoDB" id="10250120at2759"/>
<keyword evidence="7 11" id="KW-0175">Coiled coil</keyword>
<keyword evidence="15" id="KW-1185">Reference proteome</keyword>
<gene>
    <name evidence="14" type="ORF">DPMN_067261</name>
</gene>
<dbReference type="GO" id="GO:0015031">
    <property type="term" value="P:protein transport"/>
    <property type="evidence" value="ECO:0007669"/>
    <property type="project" value="UniProtKB-KW"/>
</dbReference>
<comment type="similarity">
    <text evidence="3">Belongs to the SNF7 family.</text>
</comment>
<evidence type="ECO:0000256" key="3">
    <source>
        <dbReference type="ARBA" id="ARBA00006190"/>
    </source>
</evidence>
<feature type="region of interest" description="Disordered" evidence="12">
    <location>
        <begin position="438"/>
        <end position="459"/>
    </location>
</feature>
<reference evidence="14" key="2">
    <citation type="submission" date="2020-11" db="EMBL/GenBank/DDBJ databases">
        <authorList>
            <person name="McCartney M.A."/>
            <person name="Auch B."/>
            <person name="Kono T."/>
            <person name="Mallez S."/>
            <person name="Becker A."/>
            <person name="Gohl D.M."/>
            <person name="Silverstein K.A.T."/>
            <person name="Koren S."/>
            <person name="Bechman K.B."/>
            <person name="Herman A."/>
            <person name="Abrahante J.E."/>
            <person name="Garbe J."/>
        </authorList>
    </citation>
    <scope>NUCLEOTIDE SEQUENCE</scope>
    <source>
        <strain evidence="14">Duluth1</strain>
        <tissue evidence="14">Whole animal</tissue>
    </source>
</reference>
<sequence length="459" mass="52406">METVPVGKLKLVPTDWEDDMKMTVMFAPFRDKNLNPRAWEQKMKFWMETIVEESKQSKEAFVDVLSLREKFLRNGKSPSCFEMVLQEMEKKGLVRRLSDINNETATGWLSWGYEKLVKQPVGWSLKWFSGKQETKLNQSPEKYIVVDVIKQKGAELIELRQRLHQAEKSGIVEYTILRNQHREMCASDLEFDLIMRHLESTSQIVIQLDENNSKLVKFIEKESVSSSIDEQDLHIHRIQKAHGELKNKIEILLKEVKRLAAEAISYKQNGMNKLAISCMRKRKLALARVDKLTGSMDTLDDILHRIKEAESNEMIIKAIAGGTSVLQGLHSRTGVDDVTSVMDNLADVTQTQDDIMAELNTSTFVDESSQEELEDELSIILREDMPSRKQATHPGMIDSAFKGAHEGADEWDLHRELEEILNESSEGITDLDKMLDDLKLPDVPQSSPGRIPGKQLLTS</sequence>
<evidence type="ECO:0000259" key="13">
    <source>
        <dbReference type="Pfam" id="PF25239"/>
    </source>
</evidence>
<dbReference type="InterPro" id="IPR057471">
    <property type="entry name" value="CHMP7_WHD"/>
</dbReference>
<evidence type="ECO:0000256" key="12">
    <source>
        <dbReference type="SAM" id="MobiDB-lite"/>
    </source>
</evidence>
<dbReference type="Gene3D" id="6.10.140.1230">
    <property type="match status" value="1"/>
</dbReference>
<comment type="caution">
    <text evidence="14">The sequence shown here is derived from an EMBL/GenBank/DDBJ whole genome shotgun (WGS) entry which is preliminary data.</text>
</comment>
<evidence type="ECO:0000256" key="2">
    <source>
        <dbReference type="ARBA" id="ARBA00004496"/>
    </source>
</evidence>
<keyword evidence="6" id="KW-0653">Protein transport</keyword>
<name>A0A9D3YUZ2_DREPO</name>
<feature type="domain" description="CHMP7 winged helix" evidence="13">
    <location>
        <begin position="149"/>
        <end position="218"/>
    </location>
</feature>
<dbReference type="GO" id="GO:0005635">
    <property type="term" value="C:nuclear envelope"/>
    <property type="evidence" value="ECO:0007669"/>
    <property type="project" value="UniProtKB-SubCell"/>
</dbReference>
<evidence type="ECO:0000256" key="10">
    <source>
        <dbReference type="ARBA" id="ARBA00041629"/>
    </source>
</evidence>
<comment type="subcellular location">
    <subcellularLocation>
        <location evidence="2">Cytoplasm</location>
    </subcellularLocation>
    <subcellularLocation>
        <location evidence="1">Nucleus envelope</location>
    </subcellularLocation>
</comment>
<evidence type="ECO:0000313" key="14">
    <source>
        <dbReference type="EMBL" id="KAH3707843.1"/>
    </source>
</evidence>
<dbReference type="Pfam" id="PF25880">
    <property type="entry name" value="WHD_CHMP7_1st"/>
    <property type="match status" value="1"/>
</dbReference>
<dbReference type="GO" id="GO:0005771">
    <property type="term" value="C:multivesicular body"/>
    <property type="evidence" value="ECO:0007669"/>
    <property type="project" value="TreeGrafter"/>
</dbReference>
<dbReference type="Pfam" id="PF03357">
    <property type="entry name" value="Snf7"/>
    <property type="match status" value="1"/>
</dbReference>
<evidence type="ECO:0000256" key="11">
    <source>
        <dbReference type="SAM" id="Coils"/>
    </source>
</evidence>
<dbReference type="GO" id="GO:0000815">
    <property type="term" value="C:ESCRT III complex"/>
    <property type="evidence" value="ECO:0007669"/>
    <property type="project" value="TreeGrafter"/>
</dbReference>
<evidence type="ECO:0000256" key="5">
    <source>
        <dbReference type="ARBA" id="ARBA00022490"/>
    </source>
</evidence>
<dbReference type="PANTHER" id="PTHR22761">
    <property type="entry name" value="CHARGED MULTIVESICULAR BODY PROTEIN"/>
    <property type="match status" value="1"/>
</dbReference>
<evidence type="ECO:0000313" key="15">
    <source>
        <dbReference type="Proteomes" id="UP000828390"/>
    </source>
</evidence>
<dbReference type="Proteomes" id="UP000828390">
    <property type="component" value="Unassembled WGS sequence"/>
</dbReference>
<dbReference type="GO" id="GO:0009898">
    <property type="term" value="C:cytoplasmic side of plasma membrane"/>
    <property type="evidence" value="ECO:0007669"/>
    <property type="project" value="TreeGrafter"/>
</dbReference>
<keyword evidence="5" id="KW-0963">Cytoplasm</keyword>
<evidence type="ECO:0000256" key="7">
    <source>
        <dbReference type="ARBA" id="ARBA00023054"/>
    </source>
</evidence>
<dbReference type="EMBL" id="JAIWYP010000014">
    <property type="protein sequence ID" value="KAH3707843.1"/>
    <property type="molecule type" value="Genomic_DNA"/>
</dbReference>
<evidence type="ECO:0000256" key="9">
    <source>
        <dbReference type="ARBA" id="ARBA00041077"/>
    </source>
</evidence>
<evidence type="ECO:0000256" key="4">
    <source>
        <dbReference type="ARBA" id="ARBA00022448"/>
    </source>
</evidence>
<dbReference type="Pfam" id="PF25239">
    <property type="entry name" value="WHD_CHMP7"/>
    <property type="match status" value="1"/>
</dbReference>
<evidence type="ECO:0000256" key="1">
    <source>
        <dbReference type="ARBA" id="ARBA00004259"/>
    </source>
</evidence>
<evidence type="ECO:0000256" key="8">
    <source>
        <dbReference type="ARBA" id="ARBA00023242"/>
    </source>
</evidence>
<protein>
    <recommendedName>
        <fullName evidence="9">Charged multivesicular body protein 7</fullName>
    </recommendedName>
    <alternativeName>
        <fullName evidence="10">Chromatin-modifying protein 7</fullName>
    </alternativeName>
</protein>
<feature type="coiled-coil region" evidence="11">
    <location>
        <begin position="235"/>
        <end position="269"/>
    </location>
</feature>
<dbReference type="AlphaFoldDB" id="A0A9D3YUZ2"/>
<proteinExistence type="inferred from homology"/>
<evidence type="ECO:0000256" key="6">
    <source>
        <dbReference type="ARBA" id="ARBA00022927"/>
    </source>
</evidence>
<organism evidence="14 15">
    <name type="scientific">Dreissena polymorpha</name>
    <name type="common">Zebra mussel</name>
    <name type="synonym">Mytilus polymorpha</name>
    <dbReference type="NCBI Taxonomy" id="45954"/>
    <lineage>
        <taxon>Eukaryota</taxon>
        <taxon>Metazoa</taxon>
        <taxon>Spiralia</taxon>
        <taxon>Lophotrochozoa</taxon>
        <taxon>Mollusca</taxon>
        <taxon>Bivalvia</taxon>
        <taxon>Autobranchia</taxon>
        <taxon>Heteroconchia</taxon>
        <taxon>Euheterodonta</taxon>
        <taxon>Imparidentia</taxon>
        <taxon>Neoheterodontei</taxon>
        <taxon>Myida</taxon>
        <taxon>Dreissenoidea</taxon>
        <taxon>Dreissenidae</taxon>
        <taxon>Dreissena</taxon>
    </lineage>
</organism>
<keyword evidence="8" id="KW-0539">Nucleus</keyword>
<dbReference type="PANTHER" id="PTHR22761:SF21">
    <property type="entry name" value="CHARGED MULTIVESICULAR BODY PROTEIN 7"/>
    <property type="match status" value="1"/>
</dbReference>
<dbReference type="InterPro" id="IPR005024">
    <property type="entry name" value="Snf7_fam"/>
</dbReference>
<dbReference type="GO" id="GO:0006900">
    <property type="term" value="P:vesicle budding from membrane"/>
    <property type="evidence" value="ECO:0007669"/>
    <property type="project" value="TreeGrafter"/>
</dbReference>
<accession>A0A9D3YUZ2</accession>
<reference evidence="14" key="1">
    <citation type="journal article" date="2019" name="bioRxiv">
        <title>The Genome of the Zebra Mussel, Dreissena polymorpha: A Resource for Invasive Species Research.</title>
        <authorList>
            <person name="McCartney M.A."/>
            <person name="Auch B."/>
            <person name="Kono T."/>
            <person name="Mallez S."/>
            <person name="Zhang Y."/>
            <person name="Obille A."/>
            <person name="Becker A."/>
            <person name="Abrahante J.E."/>
            <person name="Garbe J."/>
            <person name="Badalamenti J.P."/>
            <person name="Herman A."/>
            <person name="Mangelson H."/>
            <person name="Liachko I."/>
            <person name="Sullivan S."/>
            <person name="Sone E.D."/>
            <person name="Koren S."/>
            <person name="Silverstein K.A.T."/>
            <person name="Beckman K.B."/>
            <person name="Gohl D.M."/>
        </authorList>
    </citation>
    <scope>NUCLEOTIDE SEQUENCE</scope>
    <source>
        <strain evidence="14">Duluth1</strain>
        <tissue evidence="14">Whole animal</tissue>
    </source>
</reference>
<keyword evidence="4" id="KW-0813">Transport</keyword>